<dbReference type="PANTHER" id="PTHR12815">
    <property type="entry name" value="SORTING AND ASSEMBLY MACHINERY SAMM50 PROTEIN FAMILY MEMBER"/>
    <property type="match status" value="1"/>
</dbReference>
<keyword evidence="2 8" id="KW-1134">Transmembrane beta strand</keyword>
<dbReference type="Pfam" id="PF01103">
    <property type="entry name" value="Omp85"/>
    <property type="match status" value="1"/>
</dbReference>
<evidence type="ECO:0000313" key="11">
    <source>
        <dbReference type="EMBL" id="MYL25561.1"/>
    </source>
</evidence>
<feature type="domain" description="POTRA" evidence="10">
    <location>
        <begin position="177"/>
        <end position="265"/>
    </location>
</feature>
<dbReference type="Pfam" id="PF07244">
    <property type="entry name" value="POTRA"/>
    <property type="match status" value="4"/>
</dbReference>
<evidence type="ECO:0000256" key="8">
    <source>
        <dbReference type="HAMAP-Rule" id="MF_01430"/>
    </source>
</evidence>
<evidence type="ECO:0000256" key="6">
    <source>
        <dbReference type="ARBA" id="ARBA00023136"/>
    </source>
</evidence>
<dbReference type="PIRSF" id="PIRSF006076">
    <property type="entry name" value="OM_assembly_OMP85"/>
    <property type="match status" value="1"/>
</dbReference>
<keyword evidence="5 8" id="KW-0677">Repeat</keyword>
<evidence type="ECO:0000256" key="2">
    <source>
        <dbReference type="ARBA" id="ARBA00022452"/>
    </source>
</evidence>
<evidence type="ECO:0000256" key="5">
    <source>
        <dbReference type="ARBA" id="ARBA00022737"/>
    </source>
</evidence>
<dbReference type="InterPro" id="IPR023707">
    <property type="entry name" value="OM_assembly_BamA"/>
</dbReference>
<dbReference type="InterPro" id="IPR010827">
    <property type="entry name" value="BamA/TamA_POTRA"/>
</dbReference>
<comment type="similarity">
    <text evidence="8">Belongs to the BamA family.</text>
</comment>
<evidence type="ECO:0000256" key="9">
    <source>
        <dbReference type="NCBIfam" id="TIGR03303"/>
    </source>
</evidence>
<dbReference type="Gene3D" id="3.10.20.310">
    <property type="entry name" value="membrane protein fhac"/>
    <property type="match status" value="5"/>
</dbReference>
<evidence type="ECO:0000256" key="4">
    <source>
        <dbReference type="ARBA" id="ARBA00022729"/>
    </source>
</evidence>
<feature type="domain" description="POTRA" evidence="10">
    <location>
        <begin position="348"/>
        <end position="422"/>
    </location>
</feature>
<dbReference type="RefSeq" id="WP_160897964.1">
    <property type="nucleotide sequence ID" value="NZ_WMEX01000001.1"/>
</dbReference>
<organism evidence="11 12">
    <name type="scientific">Vreelandella halophila</name>
    <dbReference type="NCBI Taxonomy" id="86177"/>
    <lineage>
        <taxon>Bacteria</taxon>
        <taxon>Pseudomonadati</taxon>
        <taxon>Pseudomonadota</taxon>
        <taxon>Gammaproteobacteria</taxon>
        <taxon>Oceanospirillales</taxon>
        <taxon>Halomonadaceae</taxon>
        <taxon>Vreelandella</taxon>
    </lineage>
</organism>
<feature type="domain" description="POTRA" evidence="10">
    <location>
        <begin position="268"/>
        <end position="345"/>
    </location>
</feature>
<dbReference type="InterPro" id="IPR000184">
    <property type="entry name" value="Bac_surfAg_D15"/>
</dbReference>
<feature type="chain" id="PRO_5041028743" description="Outer membrane protein assembly factor BamA" evidence="8">
    <location>
        <begin position="24"/>
        <end position="773"/>
    </location>
</feature>
<dbReference type="PROSITE" id="PS51779">
    <property type="entry name" value="POTRA"/>
    <property type="match status" value="5"/>
</dbReference>
<dbReference type="GO" id="GO:0043165">
    <property type="term" value="P:Gram-negative-bacterium-type cell outer membrane assembly"/>
    <property type="evidence" value="ECO:0007669"/>
    <property type="project" value="UniProtKB-UniRule"/>
</dbReference>
<feature type="domain" description="POTRA" evidence="10">
    <location>
        <begin position="94"/>
        <end position="174"/>
    </location>
</feature>
<dbReference type="Proteomes" id="UP000460751">
    <property type="component" value="Unassembled WGS sequence"/>
</dbReference>
<dbReference type="HAMAP" id="MF_01430">
    <property type="entry name" value="OM_assembly_BamA"/>
    <property type="match status" value="1"/>
</dbReference>
<evidence type="ECO:0000256" key="7">
    <source>
        <dbReference type="ARBA" id="ARBA00023237"/>
    </source>
</evidence>
<dbReference type="EMBL" id="WMEX01000001">
    <property type="protein sequence ID" value="MYL25561.1"/>
    <property type="molecule type" value="Genomic_DNA"/>
</dbReference>
<feature type="signal peptide" evidence="8">
    <location>
        <begin position="1"/>
        <end position="23"/>
    </location>
</feature>
<keyword evidence="4 8" id="KW-0732">Signal</keyword>
<evidence type="ECO:0000256" key="3">
    <source>
        <dbReference type="ARBA" id="ARBA00022692"/>
    </source>
</evidence>
<dbReference type="GO" id="GO:0051205">
    <property type="term" value="P:protein insertion into membrane"/>
    <property type="evidence" value="ECO:0007669"/>
    <property type="project" value="UniProtKB-UniRule"/>
</dbReference>
<keyword evidence="3 8" id="KW-0812">Transmembrane</keyword>
<dbReference type="AlphaFoldDB" id="A0A9X4Y9T9"/>
<dbReference type="Gene3D" id="2.40.160.50">
    <property type="entry name" value="membrane protein fhac: a member of the omp85/tpsb transporter family"/>
    <property type="match status" value="1"/>
</dbReference>
<evidence type="ECO:0000313" key="12">
    <source>
        <dbReference type="Proteomes" id="UP000460751"/>
    </source>
</evidence>
<dbReference type="FunFam" id="3.10.20.310:FF:000002">
    <property type="entry name" value="Outer membrane protein assembly factor BamA"/>
    <property type="match status" value="1"/>
</dbReference>
<protein>
    <recommendedName>
        <fullName evidence="8 9">Outer membrane protein assembly factor BamA</fullName>
    </recommendedName>
</protein>
<proteinExistence type="inferred from homology"/>
<dbReference type="PANTHER" id="PTHR12815:SF23">
    <property type="entry name" value="OUTER MEMBRANE PROTEIN ASSEMBLY FACTOR BAMA"/>
    <property type="match status" value="1"/>
</dbReference>
<keyword evidence="7 8" id="KW-0998">Cell outer membrane</keyword>
<keyword evidence="6 8" id="KW-0472">Membrane</keyword>
<sequence precursor="true">MKGLLRTLLPAVVLALASLSAPAETFEVSDIQVEGLQRVSAGNVFSALPIEVGDRINDATVADAIRNLFQTGLFANIRLAREDSVLIVSVEERPSIARIEVEGNQNIKTEQLLEGMRQAGVEEGQIFQRATLERLELEILRSYVAQGRYNADVNAEVEELARNRVAINFNINEGEVAAIQHINIIGNEAFTEEELISLMELRETGWWNSITNADKYAREKLSGDLESLRSHYLNRGYVEFSVESTNISLAQDKKQVFVTLAVDEGEQFKVREVTLNGNLIVDEEELRKLVVLEEGELFSQERMTMTTDLITRRLGREGYSFANVEATPRTHDDGTVTVAVDVQPGKRTYVRRIRFEGNTATHDEVLRQEMTQMEAGVASSSRIETSRNELERTGYFGQVSADTSPVPGTDDQVDVTYSVEEQPTGSLSANIGFSQTSGLIFGASVSEKNFLGSGRRASLGLNKSDSVTSANISYTNPFYTVDGVSRGFSLQARETDYEEEEVSSFVLDTISARMNFGYPISQYTRLNFGPGYEYNRIEPGRFPAQEVTGFIDEEGNSQSAFLLRGSIVRNTHNRGRMPTAGSRNSLTVETAVPGSDQTYYKITQRTDAYYPLTSNQRWVARLRTKFGYGDGFSDTGSLPFYEHYYAGGYHSVRGFEANSLGNRATPAEDDPFPNDDRPFGGNIIAEASAQLIFPVPFAADSRSMRSSVFLDGGNVFDTARGFDPAADEIRYSVGIGFEWITAIGPLGFSFAEPLNNEAEDDTRRFQFSLGQQF</sequence>
<name>A0A9X4Y9T9_9GAMM</name>
<comment type="caution">
    <text evidence="11">The sequence shown here is derived from an EMBL/GenBank/DDBJ whole genome shotgun (WGS) entry which is preliminary data.</text>
</comment>
<comment type="function">
    <text evidence="8">Part of the outer membrane protein assembly complex, which is involved in assembly and insertion of beta-barrel proteins into the outer membrane.</text>
</comment>
<comment type="subcellular location">
    <subcellularLocation>
        <location evidence="8">Cell outer membrane</location>
    </subcellularLocation>
    <subcellularLocation>
        <location evidence="1">Membrane</location>
    </subcellularLocation>
</comment>
<dbReference type="InterPro" id="IPR034746">
    <property type="entry name" value="POTRA"/>
</dbReference>
<keyword evidence="12" id="KW-1185">Reference proteome</keyword>
<evidence type="ECO:0000256" key="1">
    <source>
        <dbReference type="ARBA" id="ARBA00004370"/>
    </source>
</evidence>
<dbReference type="OrthoDB" id="9803054at2"/>
<evidence type="ECO:0000259" key="10">
    <source>
        <dbReference type="PROSITE" id="PS51779"/>
    </source>
</evidence>
<accession>A0A9X4Y9T9</accession>
<feature type="domain" description="POTRA" evidence="10">
    <location>
        <begin position="26"/>
        <end position="93"/>
    </location>
</feature>
<comment type="subunit">
    <text evidence="8">Part of the Bam complex.</text>
</comment>
<dbReference type="GO" id="GO:1990063">
    <property type="term" value="C:Bam protein complex"/>
    <property type="evidence" value="ECO:0007669"/>
    <property type="project" value="TreeGrafter"/>
</dbReference>
<reference evidence="11 12" key="1">
    <citation type="submission" date="2019-11" db="EMBL/GenBank/DDBJ databases">
        <title>Genome sequences of 17 halophilic strains isolated from different environments.</title>
        <authorList>
            <person name="Furrow R.E."/>
        </authorList>
    </citation>
    <scope>NUCLEOTIDE SEQUENCE [LARGE SCALE GENOMIC DNA]</scope>
    <source>
        <strain evidence="11 12">22507_15_FS</strain>
    </source>
</reference>
<dbReference type="NCBIfam" id="TIGR03303">
    <property type="entry name" value="OM_YaeT"/>
    <property type="match status" value="1"/>
</dbReference>
<dbReference type="InterPro" id="IPR039910">
    <property type="entry name" value="D15-like"/>
</dbReference>
<gene>
    <name evidence="8 11" type="primary">bamA</name>
    <name evidence="11" type="ORF">GLW01_01990</name>
</gene>